<evidence type="ECO:0000256" key="1">
    <source>
        <dbReference type="ARBA" id="ARBA00010641"/>
    </source>
</evidence>
<dbReference type="InterPro" id="IPR036388">
    <property type="entry name" value="WH-like_DNA-bd_sf"/>
</dbReference>
<keyword evidence="5" id="KW-0804">Transcription</keyword>
<comment type="caution">
    <text evidence="8">The sequence shown here is derived from an EMBL/GenBank/DDBJ whole genome shotgun (WGS) entry which is preliminary data.</text>
</comment>
<dbReference type="Pfam" id="PF08281">
    <property type="entry name" value="Sigma70_r4_2"/>
    <property type="match status" value="1"/>
</dbReference>
<feature type="domain" description="RNA polymerase sigma-70 region 2" evidence="6">
    <location>
        <begin position="24"/>
        <end position="91"/>
    </location>
</feature>
<dbReference type="Pfam" id="PF04542">
    <property type="entry name" value="Sigma70_r2"/>
    <property type="match status" value="1"/>
</dbReference>
<dbReference type="SUPFAM" id="SSF88659">
    <property type="entry name" value="Sigma3 and sigma4 domains of RNA polymerase sigma factors"/>
    <property type="match status" value="1"/>
</dbReference>
<dbReference type="GeneID" id="97987610"/>
<protein>
    <submittedName>
        <fullName evidence="8">Sigma-70 family RNA polymerase sigma factor</fullName>
    </submittedName>
</protein>
<dbReference type="EMBL" id="QVLU01000005">
    <property type="protein sequence ID" value="RGE72717.1"/>
    <property type="molecule type" value="Genomic_DNA"/>
</dbReference>
<evidence type="ECO:0000259" key="7">
    <source>
        <dbReference type="Pfam" id="PF08281"/>
    </source>
</evidence>
<dbReference type="GO" id="GO:0016987">
    <property type="term" value="F:sigma factor activity"/>
    <property type="evidence" value="ECO:0007669"/>
    <property type="project" value="UniProtKB-KW"/>
</dbReference>
<dbReference type="PANTHER" id="PTHR43133:SF8">
    <property type="entry name" value="RNA POLYMERASE SIGMA FACTOR HI_1459-RELATED"/>
    <property type="match status" value="1"/>
</dbReference>
<evidence type="ECO:0000313" key="10">
    <source>
        <dbReference type="Proteomes" id="UP000260812"/>
    </source>
</evidence>
<keyword evidence="4" id="KW-0238">DNA-binding</keyword>
<dbReference type="Proteomes" id="UP000261166">
    <property type="component" value="Unassembled WGS sequence"/>
</dbReference>
<dbReference type="EMBL" id="QVLV01000007">
    <property type="protein sequence ID" value="RGE60340.1"/>
    <property type="molecule type" value="Genomic_DNA"/>
</dbReference>
<dbReference type="InterPro" id="IPR013325">
    <property type="entry name" value="RNA_pol_sigma_r2"/>
</dbReference>
<dbReference type="InterPro" id="IPR013249">
    <property type="entry name" value="RNA_pol_sigma70_r4_t2"/>
</dbReference>
<reference evidence="8 11" key="1">
    <citation type="submission" date="2018-08" db="EMBL/GenBank/DDBJ databases">
        <title>A genome reference for cultivated species of the human gut microbiota.</title>
        <authorList>
            <person name="Zou Y."/>
            <person name="Xue W."/>
            <person name="Luo G."/>
        </authorList>
    </citation>
    <scope>NUCLEOTIDE SEQUENCE [LARGE SCALE GENOMIC DNA]</scope>
    <source>
        <strain evidence="9 11">AF26-4BH</strain>
        <strain evidence="8">TF05-5AC</strain>
    </source>
</reference>
<dbReference type="PANTHER" id="PTHR43133">
    <property type="entry name" value="RNA POLYMERASE ECF-TYPE SIGMA FACTO"/>
    <property type="match status" value="1"/>
</dbReference>
<comment type="similarity">
    <text evidence="1">Belongs to the sigma-70 factor family. ECF subfamily.</text>
</comment>
<dbReference type="Proteomes" id="UP000260812">
    <property type="component" value="Unassembled WGS sequence"/>
</dbReference>
<evidence type="ECO:0000313" key="9">
    <source>
        <dbReference type="EMBL" id="RGE72717.1"/>
    </source>
</evidence>
<dbReference type="AlphaFoldDB" id="A0A3E3I4Z2"/>
<evidence type="ECO:0000256" key="2">
    <source>
        <dbReference type="ARBA" id="ARBA00023015"/>
    </source>
</evidence>
<gene>
    <name evidence="9" type="ORF">DWY69_07510</name>
    <name evidence="8" type="ORF">DXC51_12170</name>
</gene>
<evidence type="ECO:0000313" key="8">
    <source>
        <dbReference type="EMBL" id="RGE60340.1"/>
    </source>
</evidence>
<dbReference type="InterPro" id="IPR007627">
    <property type="entry name" value="RNA_pol_sigma70_r2"/>
</dbReference>
<proteinExistence type="inferred from homology"/>
<dbReference type="SUPFAM" id="SSF88946">
    <property type="entry name" value="Sigma2 domain of RNA polymerase sigma factors"/>
    <property type="match status" value="1"/>
</dbReference>
<evidence type="ECO:0000259" key="6">
    <source>
        <dbReference type="Pfam" id="PF04542"/>
    </source>
</evidence>
<dbReference type="InterPro" id="IPR014284">
    <property type="entry name" value="RNA_pol_sigma-70_dom"/>
</dbReference>
<dbReference type="RefSeq" id="WP_025491367.1">
    <property type="nucleotide sequence ID" value="NZ_CANNOQ010000038.1"/>
</dbReference>
<keyword evidence="3" id="KW-0731">Sigma factor</keyword>
<accession>A0A3E3I4Z2</accession>
<dbReference type="Gene3D" id="1.10.1740.10">
    <property type="match status" value="1"/>
</dbReference>
<dbReference type="InterPro" id="IPR039425">
    <property type="entry name" value="RNA_pol_sigma-70-like"/>
</dbReference>
<dbReference type="InterPro" id="IPR013324">
    <property type="entry name" value="RNA_pol_sigma_r3/r4-like"/>
</dbReference>
<evidence type="ECO:0000256" key="3">
    <source>
        <dbReference type="ARBA" id="ARBA00023082"/>
    </source>
</evidence>
<evidence type="ECO:0000313" key="11">
    <source>
        <dbReference type="Proteomes" id="UP000261166"/>
    </source>
</evidence>
<evidence type="ECO:0000256" key="5">
    <source>
        <dbReference type="ARBA" id="ARBA00023163"/>
    </source>
</evidence>
<name>A0A3E3I4Z2_9FIRM</name>
<dbReference type="GO" id="GO:0003677">
    <property type="term" value="F:DNA binding"/>
    <property type="evidence" value="ECO:0007669"/>
    <property type="project" value="UniProtKB-KW"/>
</dbReference>
<sequence>MKANEDNFISLIKKRREEGIRYVMERYGGLLASIVGKRLYCMPDRIDECMNDIFFGIWNNIGSYDPERSSFKSWAAGVARFHAIDYLRKYGKQPDQTALEEVELAEEDENLRQLVEQELSEETKALLACLKPKDREVFTRLFLQEQDVETVSAQMGIPREAVYNKVSRGKRKMRRFAESSGR</sequence>
<feature type="domain" description="RNA polymerase sigma factor 70 region 4 type 2" evidence="7">
    <location>
        <begin position="124"/>
        <end position="173"/>
    </location>
</feature>
<evidence type="ECO:0000256" key="4">
    <source>
        <dbReference type="ARBA" id="ARBA00023125"/>
    </source>
</evidence>
<organism evidence="8 10">
    <name type="scientific">Eisenbergiella massiliensis</name>
    <dbReference type="NCBI Taxonomy" id="1720294"/>
    <lineage>
        <taxon>Bacteria</taxon>
        <taxon>Bacillati</taxon>
        <taxon>Bacillota</taxon>
        <taxon>Clostridia</taxon>
        <taxon>Lachnospirales</taxon>
        <taxon>Lachnospiraceae</taxon>
        <taxon>Eisenbergiella</taxon>
    </lineage>
</organism>
<keyword evidence="10" id="KW-1185">Reference proteome</keyword>
<dbReference type="GO" id="GO:0006352">
    <property type="term" value="P:DNA-templated transcription initiation"/>
    <property type="evidence" value="ECO:0007669"/>
    <property type="project" value="InterPro"/>
</dbReference>
<dbReference type="Gene3D" id="1.10.10.10">
    <property type="entry name" value="Winged helix-like DNA-binding domain superfamily/Winged helix DNA-binding domain"/>
    <property type="match status" value="1"/>
</dbReference>
<dbReference type="OrthoDB" id="2678696at2"/>
<dbReference type="NCBIfam" id="TIGR02937">
    <property type="entry name" value="sigma70-ECF"/>
    <property type="match status" value="1"/>
</dbReference>
<keyword evidence="2" id="KW-0805">Transcription regulation</keyword>